<evidence type="ECO:0000313" key="3">
    <source>
        <dbReference type="Proteomes" id="UP001209083"/>
    </source>
</evidence>
<reference evidence="2 3" key="1">
    <citation type="submission" date="2023-05" db="EMBL/GenBank/DDBJ databases">
        <title>Lithophilousrod everest ZFBP1038 complete genpme.</title>
        <authorList>
            <person name="Tian M."/>
        </authorList>
    </citation>
    <scope>NUCLEOTIDE SEQUENCE [LARGE SCALE GENOMIC DNA]</scope>
    <source>
        <strain evidence="2 3">ZFBP1038</strain>
    </source>
</reference>
<dbReference type="InterPro" id="IPR044992">
    <property type="entry name" value="ChyE-like"/>
</dbReference>
<sequence length="245" mass="26637">MPEPEAGAPRILVVQNSAGSALRRFGEWWAEDGLAVDIVRAFDGDAIPDLGGYHALVLLGGGLMPDEDDRAPWLPREREVTREALQAGLPLLGLCLGGQLMAHVAGGKVQAKHGLPENGSTELTRLPEAENDALFGPLPRSFQAIEHRVDSITELPPDAVWLASSERCPIQAFRLGNAAWACQFHPEVGADRVQAWDREELAEQGFDPDDIVRKAVAAEPVSEPQWRAFAQRFADLVKSSAAIRQ</sequence>
<dbReference type="RefSeq" id="WP_349638038.1">
    <property type="nucleotide sequence ID" value="NZ_CP090958.1"/>
</dbReference>
<keyword evidence="2" id="KW-0378">Hydrolase</keyword>
<dbReference type="Proteomes" id="UP001209083">
    <property type="component" value="Chromosome"/>
</dbReference>
<proteinExistence type="predicted"/>
<dbReference type="EC" id="3.4.-.-" evidence="2"/>
<feature type="domain" description="Glutamine amidotransferase" evidence="1">
    <location>
        <begin position="35"/>
        <end position="189"/>
    </location>
</feature>
<gene>
    <name evidence="2" type="ORF">LWF01_14320</name>
</gene>
<dbReference type="InterPro" id="IPR017926">
    <property type="entry name" value="GATASE"/>
</dbReference>
<accession>A0ABY8QQQ4</accession>
<dbReference type="Pfam" id="PF00117">
    <property type="entry name" value="GATase"/>
    <property type="match status" value="1"/>
</dbReference>
<dbReference type="PROSITE" id="PS51273">
    <property type="entry name" value="GATASE_TYPE_1"/>
    <property type="match status" value="1"/>
</dbReference>
<evidence type="ECO:0000259" key="1">
    <source>
        <dbReference type="Pfam" id="PF00117"/>
    </source>
</evidence>
<dbReference type="PANTHER" id="PTHR42695:SF5">
    <property type="entry name" value="GLUTAMINE AMIDOTRANSFERASE YLR126C-RELATED"/>
    <property type="match status" value="1"/>
</dbReference>
<dbReference type="PANTHER" id="PTHR42695">
    <property type="entry name" value="GLUTAMINE AMIDOTRANSFERASE YLR126C-RELATED"/>
    <property type="match status" value="1"/>
</dbReference>
<name>A0ABY8QQQ4_9MICO</name>
<dbReference type="InterPro" id="IPR029062">
    <property type="entry name" value="Class_I_gatase-like"/>
</dbReference>
<dbReference type="EMBL" id="CP090958">
    <property type="protein sequence ID" value="WGW11253.1"/>
    <property type="molecule type" value="Genomic_DNA"/>
</dbReference>
<dbReference type="CDD" id="cd01741">
    <property type="entry name" value="GATase1_1"/>
    <property type="match status" value="1"/>
</dbReference>
<dbReference type="SUPFAM" id="SSF52317">
    <property type="entry name" value="Class I glutamine amidotransferase-like"/>
    <property type="match status" value="1"/>
</dbReference>
<keyword evidence="2" id="KW-0315">Glutamine amidotransferase</keyword>
<protein>
    <submittedName>
        <fullName evidence="2">Type 1 glutamine amidotransferase</fullName>
        <ecNumber evidence="2">3.4.-.-</ecNumber>
    </submittedName>
</protein>
<evidence type="ECO:0000313" key="2">
    <source>
        <dbReference type="EMBL" id="WGW11253.1"/>
    </source>
</evidence>
<organism evidence="2 3">
    <name type="scientific">Saxibacter everestensis</name>
    <dbReference type="NCBI Taxonomy" id="2909229"/>
    <lineage>
        <taxon>Bacteria</taxon>
        <taxon>Bacillati</taxon>
        <taxon>Actinomycetota</taxon>
        <taxon>Actinomycetes</taxon>
        <taxon>Micrococcales</taxon>
        <taxon>Brevibacteriaceae</taxon>
        <taxon>Saxibacter</taxon>
    </lineage>
</organism>
<keyword evidence="3" id="KW-1185">Reference proteome</keyword>
<dbReference type="GO" id="GO:0016787">
    <property type="term" value="F:hydrolase activity"/>
    <property type="evidence" value="ECO:0007669"/>
    <property type="project" value="UniProtKB-KW"/>
</dbReference>
<dbReference type="Gene3D" id="3.40.50.880">
    <property type="match status" value="1"/>
</dbReference>